<organism evidence="2 4">
    <name type="scientific">Alteripontixanthobacter maritimus</name>
    <dbReference type="NCBI Taxonomy" id="2161824"/>
    <lineage>
        <taxon>Bacteria</taxon>
        <taxon>Pseudomonadati</taxon>
        <taxon>Pseudomonadota</taxon>
        <taxon>Alphaproteobacteria</taxon>
        <taxon>Sphingomonadales</taxon>
        <taxon>Erythrobacteraceae</taxon>
        <taxon>Alteripontixanthobacter</taxon>
    </lineage>
</organism>
<dbReference type="EMBL" id="QBKA01000002">
    <property type="protein sequence ID" value="RDC59807.1"/>
    <property type="molecule type" value="Genomic_DNA"/>
</dbReference>
<dbReference type="EMBL" id="QBKA01000001">
    <property type="protein sequence ID" value="RDC66577.1"/>
    <property type="molecule type" value="Genomic_DNA"/>
</dbReference>
<accession>A0A369Q972</accession>
<dbReference type="Pfam" id="PF00565">
    <property type="entry name" value="SNase"/>
    <property type="match status" value="1"/>
</dbReference>
<dbReference type="Gene3D" id="2.40.50.90">
    <property type="match status" value="1"/>
</dbReference>
<protein>
    <recommendedName>
        <fullName evidence="1">TNase-like domain-containing protein</fullName>
    </recommendedName>
</protein>
<sequence length="117" mass="13022">MITTALAIALCPAPPAVRVTCVVDGDTVWIDREKIRIAGIDAPETRARCRREKQLASAATHRLVALLNEGPIHIRRTGRDRFDRTLANLTVNGRDVGKLMVSGGYARQWTGRRETWC</sequence>
<dbReference type="PROSITE" id="PS50830">
    <property type="entry name" value="TNASE_3"/>
    <property type="match status" value="1"/>
</dbReference>
<comment type="caution">
    <text evidence="2">The sequence shown here is derived from an EMBL/GenBank/DDBJ whole genome shotgun (WGS) entry which is preliminary data.</text>
</comment>
<dbReference type="InterPro" id="IPR035437">
    <property type="entry name" value="SNase_OB-fold_sf"/>
</dbReference>
<reference evidence="2 4" key="1">
    <citation type="submission" date="2018-04" db="EMBL/GenBank/DDBJ databases">
        <title>Altererythrobacter sp. HME9302 genome sequencing and assembly.</title>
        <authorList>
            <person name="Kang H."/>
            <person name="Kim H."/>
            <person name="Joh K."/>
        </authorList>
    </citation>
    <scope>NUCLEOTIDE SEQUENCE [LARGE SCALE GENOMIC DNA]</scope>
    <source>
        <strain evidence="2 4">HME9302</strain>
    </source>
</reference>
<gene>
    <name evidence="3" type="ORF">HME9302_00028</name>
    <name evidence="2" type="ORF">HME9302_01002</name>
</gene>
<evidence type="ECO:0000313" key="2">
    <source>
        <dbReference type="EMBL" id="RDC59807.1"/>
    </source>
</evidence>
<keyword evidence="4" id="KW-1185">Reference proteome</keyword>
<dbReference type="SUPFAM" id="SSF50199">
    <property type="entry name" value="Staphylococcal nuclease"/>
    <property type="match status" value="1"/>
</dbReference>
<evidence type="ECO:0000313" key="4">
    <source>
        <dbReference type="Proteomes" id="UP000253727"/>
    </source>
</evidence>
<dbReference type="AlphaFoldDB" id="A0A369Q972"/>
<dbReference type="RefSeq" id="WP_115365322.1">
    <property type="nucleotide sequence ID" value="NZ_QBKA01000001.1"/>
</dbReference>
<proteinExistence type="predicted"/>
<evidence type="ECO:0000313" key="3">
    <source>
        <dbReference type="EMBL" id="RDC66577.1"/>
    </source>
</evidence>
<dbReference type="OrthoDB" id="7469880at2"/>
<name>A0A369Q972_9SPHN</name>
<evidence type="ECO:0000259" key="1">
    <source>
        <dbReference type="PROSITE" id="PS50830"/>
    </source>
</evidence>
<dbReference type="InterPro" id="IPR016071">
    <property type="entry name" value="Staphylococal_nuclease_OB-fold"/>
</dbReference>
<dbReference type="Proteomes" id="UP000253727">
    <property type="component" value="Unassembled WGS sequence"/>
</dbReference>
<feature type="domain" description="TNase-like" evidence="1">
    <location>
        <begin position="13"/>
        <end position="107"/>
    </location>
</feature>
<dbReference type="SMART" id="SM00318">
    <property type="entry name" value="SNc"/>
    <property type="match status" value="1"/>
</dbReference>